<dbReference type="AlphaFoldDB" id="A0AAW2LMI5"/>
<reference evidence="2" key="2">
    <citation type="journal article" date="2024" name="Plant">
        <title>Genomic evolution and insights into agronomic trait innovations of Sesamum species.</title>
        <authorList>
            <person name="Miao H."/>
            <person name="Wang L."/>
            <person name="Qu L."/>
            <person name="Liu H."/>
            <person name="Sun Y."/>
            <person name="Le M."/>
            <person name="Wang Q."/>
            <person name="Wei S."/>
            <person name="Zheng Y."/>
            <person name="Lin W."/>
            <person name="Duan Y."/>
            <person name="Cao H."/>
            <person name="Xiong S."/>
            <person name="Wang X."/>
            <person name="Wei L."/>
            <person name="Li C."/>
            <person name="Ma Q."/>
            <person name="Ju M."/>
            <person name="Zhao R."/>
            <person name="Li G."/>
            <person name="Mu C."/>
            <person name="Tian Q."/>
            <person name="Mei H."/>
            <person name="Zhang T."/>
            <person name="Gao T."/>
            <person name="Zhang H."/>
        </authorList>
    </citation>
    <scope>NUCLEOTIDE SEQUENCE</scope>
    <source>
        <strain evidence="2">G02</strain>
    </source>
</reference>
<name>A0AAW2LMI5_SESRA</name>
<evidence type="ECO:0000313" key="2">
    <source>
        <dbReference type="EMBL" id="KAL0320492.1"/>
    </source>
</evidence>
<comment type="caution">
    <text evidence="2">The sequence shown here is derived from an EMBL/GenBank/DDBJ whole genome shotgun (WGS) entry which is preliminary data.</text>
</comment>
<dbReference type="InterPro" id="IPR013103">
    <property type="entry name" value="RVT_2"/>
</dbReference>
<organism evidence="2">
    <name type="scientific">Sesamum radiatum</name>
    <name type="common">Black benniseed</name>
    <dbReference type="NCBI Taxonomy" id="300843"/>
    <lineage>
        <taxon>Eukaryota</taxon>
        <taxon>Viridiplantae</taxon>
        <taxon>Streptophyta</taxon>
        <taxon>Embryophyta</taxon>
        <taxon>Tracheophyta</taxon>
        <taxon>Spermatophyta</taxon>
        <taxon>Magnoliopsida</taxon>
        <taxon>eudicotyledons</taxon>
        <taxon>Gunneridae</taxon>
        <taxon>Pentapetalae</taxon>
        <taxon>asterids</taxon>
        <taxon>lamiids</taxon>
        <taxon>Lamiales</taxon>
        <taxon>Pedaliaceae</taxon>
        <taxon>Sesamum</taxon>
    </lineage>
</organism>
<dbReference type="SUPFAM" id="SSF56672">
    <property type="entry name" value="DNA/RNA polymerases"/>
    <property type="match status" value="1"/>
</dbReference>
<protein>
    <submittedName>
        <fullName evidence="2">Retrovirus-related Pol polyprotein from transposon RE2</fullName>
    </submittedName>
</protein>
<dbReference type="PANTHER" id="PTHR43383">
    <property type="entry name" value="NODULIN 6"/>
    <property type="match status" value="1"/>
</dbReference>
<gene>
    <name evidence="2" type="ORF">Sradi_5310700</name>
</gene>
<dbReference type="Pfam" id="PF07727">
    <property type="entry name" value="RVT_2"/>
    <property type="match status" value="1"/>
</dbReference>
<dbReference type="EMBL" id="JACGWJ010000024">
    <property type="protein sequence ID" value="KAL0320492.1"/>
    <property type="molecule type" value="Genomic_DNA"/>
</dbReference>
<dbReference type="PANTHER" id="PTHR43383:SF2">
    <property type="entry name" value="AMIDOHYDROLASE 2 FAMILY PROTEIN"/>
    <property type="match status" value="1"/>
</dbReference>
<reference evidence="2" key="1">
    <citation type="submission" date="2020-06" db="EMBL/GenBank/DDBJ databases">
        <authorList>
            <person name="Li T."/>
            <person name="Hu X."/>
            <person name="Zhang T."/>
            <person name="Song X."/>
            <person name="Zhang H."/>
            <person name="Dai N."/>
            <person name="Sheng W."/>
            <person name="Hou X."/>
            <person name="Wei L."/>
        </authorList>
    </citation>
    <scope>NUCLEOTIDE SEQUENCE</scope>
    <source>
        <strain evidence="2">G02</strain>
        <tissue evidence="2">Leaf</tissue>
    </source>
</reference>
<accession>A0AAW2LMI5</accession>
<evidence type="ECO:0000259" key="1">
    <source>
        <dbReference type="Pfam" id="PF07727"/>
    </source>
</evidence>
<feature type="domain" description="Reverse transcriptase Ty1/copia-type" evidence="1">
    <location>
        <begin position="16"/>
        <end position="254"/>
    </location>
</feature>
<proteinExistence type="predicted"/>
<dbReference type="InterPro" id="IPR043502">
    <property type="entry name" value="DNA/RNA_pol_sf"/>
</dbReference>
<sequence>MVISYEGRVGGLSPKNHTWEVVPLPQSKTAIGCRWVYKLKLRADGTIDRYKARLVAKGYSQVEGIDYNECFSPIAKVVAVCLFLAISTVFGWHIHQMDVNNAFLHGYLDEDIFMVAPKGLHVPAGHVNLKRSLYGLKQASRQWNQEFTSQIASFGFRQSKHDYCLFTKHSGSVFLVLLLYVDDIFLTGSSMDLIAKVKLFLDKQFTIKDLGVAKYFLGLEIARSSQGIIVTQSKYTKDIICDVGTEVARSAGTPLPLGIKFSSDAGAPLPSPDRYRRLLYLSFTRPDTSDATQQLS</sequence>